<reference evidence="3 4" key="1">
    <citation type="submission" date="2016-10" db="EMBL/GenBank/DDBJ databases">
        <authorList>
            <person name="de Groot N.N."/>
        </authorList>
    </citation>
    <scope>NUCLEOTIDE SEQUENCE [LARGE SCALE GENOMIC DNA]</scope>
    <source>
        <strain evidence="3 4">DSM 18978</strain>
    </source>
</reference>
<dbReference type="PANTHER" id="PTHR44068:SF11">
    <property type="entry name" value="GERANYL DIPHOSPHATE 2-C-METHYLTRANSFERASE"/>
    <property type="match status" value="1"/>
</dbReference>
<accession>A0A1G5ADS7</accession>
<dbReference type="PANTHER" id="PTHR44068">
    <property type="entry name" value="ZGC:194242"/>
    <property type="match status" value="1"/>
</dbReference>
<name>A0A1G5ADS7_9FIRM</name>
<dbReference type="InterPro" id="IPR029063">
    <property type="entry name" value="SAM-dependent_MTases_sf"/>
</dbReference>
<feature type="domain" description="Methyltransferase type 11" evidence="2">
    <location>
        <begin position="63"/>
        <end position="161"/>
    </location>
</feature>
<keyword evidence="3" id="KW-0830">Ubiquinone</keyword>
<dbReference type="AlphaFoldDB" id="A0A1G5ADS7"/>
<dbReference type="EMBL" id="FMUS01000001">
    <property type="protein sequence ID" value="SCX76009.1"/>
    <property type="molecule type" value="Genomic_DNA"/>
</dbReference>
<proteinExistence type="predicted"/>
<sequence length="281" mass="32568">MSVKTTLCKGLNRLFPLPVHPFNLQNQGLKSYAQWQYERGEETLRFYLEKASKKEILEDKVILDIGCGAGGKTLYYASQGAKKVYGIDVVARYEEEANALAQEKGLEDRFQFILGDAAKLPFEENSIDTIIMNDAMEHVDQPLVVLKECYRVLKPGGKLYVNFPPYYHPFGAHLSDAIGFPWVHLFFDDKTLIEVYKERVKELPDGDERISFRIAKDKEGNEYFSYINGMTIKWFNRLLKETKYKLVYYREVPLRSVFIPFTKLPLFKEGFVKMVVGILEK</sequence>
<evidence type="ECO:0000313" key="4">
    <source>
        <dbReference type="Proteomes" id="UP000198636"/>
    </source>
</evidence>
<organism evidence="3 4">
    <name type="scientific">Alkaliphilus peptidifermentans DSM 18978</name>
    <dbReference type="NCBI Taxonomy" id="1120976"/>
    <lineage>
        <taxon>Bacteria</taxon>
        <taxon>Bacillati</taxon>
        <taxon>Bacillota</taxon>
        <taxon>Clostridia</taxon>
        <taxon>Peptostreptococcales</taxon>
        <taxon>Natronincolaceae</taxon>
        <taxon>Alkaliphilus</taxon>
    </lineage>
</organism>
<evidence type="ECO:0000256" key="1">
    <source>
        <dbReference type="ARBA" id="ARBA00022679"/>
    </source>
</evidence>
<dbReference type="STRING" id="1120976.SAMN03080606_00077"/>
<dbReference type="Pfam" id="PF08241">
    <property type="entry name" value="Methyltransf_11"/>
    <property type="match status" value="1"/>
</dbReference>
<keyword evidence="1" id="KW-0808">Transferase</keyword>
<evidence type="ECO:0000259" key="2">
    <source>
        <dbReference type="Pfam" id="PF08241"/>
    </source>
</evidence>
<dbReference type="Gene3D" id="3.40.50.150">
    <property type="entry name" value="Vaccinia Virus protein VP39"/>
    <property type="match status" value="1"/>
</dbReference>
<dbReference type="Proteomes" id="UP000198636">
    <property type="component" value="Unassembled WGS sequence"/>
</dbReference>
<protein>
    <submittedName>
        <fullName evidence="3">Ubiquinone/menaquinone biosynthesis C-methylase UbiE</fullName>
    </submittedName>
</protein>
<evidence type="ECO:0000313" key="3">
    <source>
        <dbReference type="EMBL" id="SCX76009.1"/>
    </source>
</evidence>
<dbReference type="GO" id="GO:0008757">
    <property type="term" value="F:S-adenosylmethionine-dependent methyltransferase activity"/>
    <property type="evidence" value="ECO:0007669"/>
    <property type="project" value="InterPro"/>
</dbReference>
<dbReference type="SUPFAM" id="SSF53335">
    <property type="entry name" value="S-adenosyl-L-methionine-dependent methyltransferases"/>
    <property type="match status" value="1"/>
</dbReference>
<dbReference type="OrthoDB" id="9810615at2"/>
<gene>
    <name evidence="3" type="ORF">SAMN03080606_00077</name>
</gene>
<dbReference type="CDD" id="cd02440">
    <property type="entry name" value="AdoMet_MTases"/>
    <property type="match status" value="1"/>
</dbReference>
<dbReference type="InterPro" id="IPR013216">
    <property type="entry name" value="Methyltransf_11"/>
</dbReference>
<keyword evidence="3" id="KW-0489">Methyltransferase</keyword>
<dbReference type="RefSeq" id="WP_091538655.1">
    <property type="nucleotide sequence ID" value="NZ_FMUS01000001.1"/>
</dbReference>
<dbReference type="InterPro" id="IPR050447">
    <property type="entry name" value="Erg6_SMT_methyltransf"/>
</dbReference>
<keyword evidence="4" id="KW-1185">Reference proteome</keyword>
<dbReference type="GO" id="GO:0032259">
    <property type="term" value="P:methylation"/>
    <property type="evidence" value="ECO:0007669"/>
    <property type="project" value="UniProtKB-KW"/>
</dbReference>